<feature type="region of interest" description="Disordered" evidence="1">
    <location>
        <begin position="102"/>
        <end position="140"/>
    </location>
</feature>
<dbReference type="AlphaFoldDB" id="A0A6A5WFA1"/>
<evidence type="ECO:0000313" key="3">
    <source>
        <dbReference type="Proteomes" id="UP000799779"/>
    </source>
</evidence>
<evidence type="ECO:0000313" key="2">
    <source>
        <dbReference type="EMBL" id="KAF2000583.1"/>
    </source>
</evidence>
<keyword evidence="3" id="KW-1185">Reference proteome</keyword>
<name>A0A6A5WFA1_9PLEO</name>
<sequence>MVKHIVTPPKPDVSLAQDLSRRLEAGSTNVSQLRNGLQKKIIQQEVPQTRRERNFVAFPRAEEPAGQPTLHAPHMSEAVGSMHTQIHVDIERSGRLASMEVPRMGPRGNFSWGGTTTDDRQGTRRAVRHPRSDSPSRGTLVSNASRAEVFVGVASIRRAEQARLVGCFVGVSSPEKNRRRILSLFADQRGRADTQSTRAGRETLISVSSWIRIMTSARDSVELAAHRGTGVANGRLMQSCAGAANGGAGFPYLSPIRFRDGLTQDPTSAARQGLATQMRNRVGQQEPWSFAVLDVLAVAIGDAADRTSLPADTRRGPRAPTGAQFHFTGAR</sequence>
<feature type="region of interest" description="Disordered" evidence="1">
    <location>
        <begin position="307"/>
        <end position="331"/>
    </location>
</feature>
<dbReference type="Proteomes" id="UP000799779">
    <property type="component" value="Unassembled WGS sequence"/>
</dbReference>
<organism evidence="2 3">
    <name type="scientific">Amniculicola lignicola CBS 123094</name>
    <dbReference type="NCBI Taxonomy" id="1392246"/>
    <lineage>
        <taxon>Eukaryota</taxon>
        <taxon>Fungi</taxon>
        <taxon>Dikarya</taxon>
        <taxon>Ascomycota</taxon>
        <taxon>Pezizomycotina</taxon>
        <taxon>Dothideomycetes</taxon>
        <taxon>Pleosporomycetidae</taxon>
        <taxon>Pleosporales</taxon>
        <taxon>Amniculicolaceae</taxon>
        <taxon>Amniculicola</taxon>
    </lineage>
</organism>
<gene>
    <name evidence="2" type="ORF">P154DRAFT_534627</name>
</gene>
<reference evidence="2" key="1">
    <citation type="journal article" date="2020" name="Stud. Mycol.">
        <title>101 Dothideomycetes genomes: a test case for predicting lifestyles and emergence of pathogens.</title>
        <authorList>
            <person name="Haridas S."/>
            <person name="Albert R."/>
            <person name="Binder M."/>
            <person name="Bloem J."/>
            <person name="Labutti K."/>
            <person name="Salamov A."/>
            <person name="Andreopoulos B."/>
            <person name="Baker S."/>
            <person name="Barry K."/>
            <person name="Bills G."/>
            <person name="Bluhm B."/>
            <person name="Cannon C."/>
            <person name="Castanera R."/>
            <person name="Culley D."/>
            <person name="Daum C."/>
            <person name="Ezra D."/>
            <person name="Gonzalez J."/>
            <person name="Henrissat B."/>
            <person name="Kuo A."/>
            <person name="Liang C."/>
            <person name="Lipzen A."/>
            <person name="Lutzoni F."/>
            <person name="Magnuson J."/>
            <person name="Mondo S."/>
            <person name="Nolan M."/>
            <person name="Ohm R."/>
            <person name="Pangilinan J."/>
            <person name="Park H.-J."/>
            <person name="Ramirez L."/>
            <person name="Alfaro M."/>
            <person name="Sun H."/>
            <person name="Tritt A."/>
            <person name="Yoshinaga Y."/>
            <person name="Zwiers L.-H."/>
            <person name="Turgeon B."/>
            <person name="Goodwin S."/>
            <person name="Spatafora J."/>
            <person name="Crous P."/>
            <person name="Grigoriev I."/>
        </authorList>
    </citation>
    <scope>NUCLEOTIDE SEQUENCE</scope>
    <source>
        <strain evidence="2">CBS 123094</strain>
    </source>
</reference>
<accession>A0A6A5WFA1</accession>
<dbReference type="EMBL" id="ML977588">
    <property type="protein sequence ID" value="KAF2000583.1"/>
    <property type="molecule type" value="Genomic_DNA"/>
</dbReference>
<protein>
    <submittedName>
        <fullName evidence="2">Uncharacterized protein</fullName>
    </submittedName>
</protein>
<proteinExistence type="predicted"/>
<evidence type="ECO:0000256" key="1">
    <source>
        <dbReference type="SAM" id="MobiDB-lite"/>
    </source>
</evidence>